<dbReference type="RefSeq" id="WP_085053832.1">
    <property type="nucleotide sequence ID" value="NZ_LNQR01000129.1"/>
</dbReference>
<feature type="transmembrane region" description="Helical" evidence="1">
    <location>
        <begin position="15"/>
        <end position="34"/>
    </location>
</feature>
<dbReference type="EMBL" id="LNQR01000129">
    <property type="protein sequence ID" value="KWT75631.1"/>
    <property type="molecule type" value="Genomic_DNA"/>
</dbReference>
<dbReference type="Proteomes" id="UP000060487">
    <property type="component" value="Unassembled WGS sequence"/>
</dbReference>
<feature type="transmembrane region" description="Helical" evidence="1">
    <location>
        <begin position="377"/>
        <end position="395"/>
    </location>
</feature>
<keyword evidence="1" id="KW-0812">Transmembrane</keyword>
<feature type="transmembrane region" description="Helical" evidence="1">
    <location>
        <begin position="150"/>
        <end position="173"/>
    </location>
</feature>
<gene>
    <name evidence="2" type="ORF">ASN18_3231</name>
</gene>
<keyword evidence="1" id="KW-0472">Membrane</keyword>
<evidence type="ECO:0008006" key="4">
    <source>
        <dbReference type="Google" id="ProtNLM"/>
    </source>
</evidence>
<protein>
    <recommendedName>
        <fullName evidence="4">Glycosyltransferase RgtA/B/C/D-like domain-containing protein</fullName>
    </recommendedName>
</protein>
<feature type="transmembrane region" description="Helical" evidence="1">
    <location>
        <begin position="348"/>
        <end position="365"/>
    </location>
</feature>
<evidence type="ECO:0000256" key="1">
    <source>
        <dbReference type="SAM" id="Phobius"/>
    </source>
</evidence>
<evidence type="ECO:0000313" key="3">
    <source>
        <dbReference type="Proteomes" id="UP000060487"/>
    </source>
</evidence>
<feature type="transmembrane region" description="Helical" evidence="1">
    <location>
        <begin position="115"/>
        <end position="138"/>
    </location>
</feature>
<accession>A0ABR5SC91</accession>
<keyword evidence="3" id="KW-1185">Reference proteome</keyword>
<organism evidence="2 3">
    <name type="scientific">Candidatus Magnetominusculus xianensis</name>
    <dbReference type="NCBI Taxonomy" id="1748249"/>
    <lineage>
        <taxon>Bacteria</taxon>
        <taxon>Pseudomonadati</taxon>
        <taxon>Nitrospirota</taxon>
        <taxon>Nitrospiria</taxon>
        <taxon>Nitrospirales</taxon>
        <taxon>Nitrospiraceae</taxon>
        <taxon>Candidatus Magnetominusculus</taxon>
    </lineage>
</organism>
<feature type="transmembrane region" description="Helical" evidence="1">
    <location>
        <begin position="90"/>
        <end position="109"/>
    </location>
</feature>
<feature type="transmembrane region" description="Helical" evidence="1">
    <location>
        <begin position="401"/>
        <end position="418"/>
    </location>
</feature>
<feature type="transmembrane region" description="Helical" evidence="1">
    <location>
        <begin position="221"/>
        <end position="241"/>
    </location>
</feature>
<sequence length="633" mass="74428">MSINSIIDNPKKYRYIYYLSIVLCFLYLLNLSWLKWGDILIDTFDTLFYVPIQILNGAVLYKDIYAHYGFFGSYLLAFAFKLLGVNNYTVIYLGIIITLTCTFMLYKLARFFLNRFFSTLIAINFLIVFAFSNFLLNFSTDGLTNYIMPYAIDATLFFMFILSATLFYIFFIYSDNFKYLLYWSLSLWCAFMCRPDISISIWIGFIFLGFCQLKRLFKLHLVYFISPIFLTILSYGSFLYFNDAFYGFKFSIIDYIFTLTKIKPEITKRVAGYDQPVGNILLILKSTILQIAALCLLLLITAKIASNYDNKPTRSVIIRIIPYILIFIYTMFIGFLLIHFIGFNQYRLLNFVFIGGILYYAYILIKNTKYNKDDLMLLTVFMISFILTSRILLKYITIGTYGFYLLPMGLICYYVFYIKIFPSLYNKIFPSAVLNLRYYYISIAMLLLQLLAPYYYQLHLSYINRNINVNTAVGKFIFRSDERLYKTLDLSKYLTDETPAKSTLAVFPEGMSINILSQRYTPLPYRNLLPTDVTTIGEQNLINIIDKKKIDYIAILNTSMVDFGADEFKSYTKNLYKWILENYTLNYVVATPLENKELENITLHTFNDVESLDRALQNNYKHKKLIILLFKRR</sequence>
<feature type="transmembrane region" description="Helical" evidence="1">
    <location>
        <begin position="320"/>
        <end position="342"/>
    </location>
</feature>
<feature type="transmembrane region" description="Helical" evidence="1">
    <location>
        <begin position="185"/>
        <end position="209"/>
    </location>
</feature>
<evidence type="ECO:0000313" key="2">
    <source>
        <dbReference type="EMBL" id="KWT75631.1"/>
    </source>
</evidence>
<comment type="caution">
    <text evidence="2">The sequence shown here is derived from an EMBL/GenBank/DDBJ whole genome shotgun (WGS) entry which is preliminary data.</text>
</comment>
<reference evidence="2 3" key="1">
    <citation type="submission" date="2015-11" db="EMBL/GenBank/DDBJ databases">
        <authorList>
            <person name="Lin W."/>
        </authorList>
    </citation>
    <scope>NUCLEOTIDE SEQUENCE [LARGE SCALE GENOMIC DNA]</scope>
    <source>
        <strain evidence="2 3">HCH-1</strain>
    </source>
</reference>
<feature type="transmembrane region" description="Helical" evidence="1">
    <location>
        <begin position="438"/>
        <end position="456"/>
    </location>
</feature>
<name>A0ABR5SC91_9BACT</name>
<feature type="transmembrane region" description="Helical" evidence="1">
    <location>
        <begin position="280"/>
        <end position="300"/>
    </location>
</feature>
<proteinExistence type="predicted"/>
<keyword evidence="1" id="KW-1133">Transmembrane helix</keyword>